<evidence type="ECO:0000313" key="1">
    <source>
        <dbReference type="EMBL" id="MBO8425912.1"/>
    </source>
</evidence>
<dbReference type="Proteomes" id="UP000823634">
    <property type="component" value="Unassembled WGS sequence"/>
</dbReference>
<protein>
    <submittedName>
        <fullName evidence="1">Uncharacterized protein</fullName>
    </submittedName>
</protein>
<accession>A0A9D9DE81</accession>
<comment type="caution">
    <text evidence="1">The sequence shown here is derived from an EMBL/GenBank/DDBJ whole genome shotgun (WGS) entry which is preliminary data.</text>
</comment>
<name>A0A9D9DE81_9FIRM</name>
<reference evidence="1" key="2">
    <citation type="journal article" date="2021" name="PeerJ">
        <title>Extensive microbial diversity within the chicken gut microbiome revealed by metagenomics and culture.</title>
        <authorList>
            <person name="Gilroy R."/>
            <person name="Ravi A."/>
            <person name="Getino M."/>
            <person name="Pursley I."/>
            <person name="Horton D.L."/>
            <person name="Alikhan N.F."/>
            <person name="Baker D."/>
            <person name="Gharbi K."/>
            <person name="Hall N."/>
            <person name="Watson M."/>
            <person name="Adriaenssens E.M."/>
            <person name="Foster-Nyarko E."/>
            <person name="Jarju S."/>
            <person name="Secka A."/>
            <person name="Antonio M."/>
            <person name="Oren A."/>
            <person name="Chaudhuri R.R."/>
            <person name="La Ragione R."/>
            <person name="Hildebrand F."/>
            <person name="Pallen M.J."/>
        </authorList>
    </citation>
    <scope>NUCLEOTIDE SEQUENCE</scope>
    <source>
        <strain evidence="1">17113</strain>
    </source>
</reference>
<organism evidence="1 2">
    <name type="scientific">Candidatus Alloenteromonas pullistercoris</name>
    <dbReference type="NCBI Taxonomy" id="2840785"/>
    <lineage>
        <taxon>Bacteria</taxon>
        <taxon>Bacillati</taxon>
        <taxon>Bacillota</taxon>
        <taxon>Bacillota incertae sedis</taxon>
        <taxon>Candidatus Alloenteromonas</taxon>
    </lineage>
</organism>
<dbReference type="EMBL" id="JADINA010000008">
    <property type="protein sequence ID" value="MBO8425912.1"/>
    <property type="molecule type" value="Genomic_DNA"/>
</dbReference>
<proteinExistence type="predicted"/>
<gene>
    <name evidence="1" type="ORF">IAC61_01145</name>
</gene>
<sequence>MEENTGKRMEKADVLVFSHRFGTIVRLVEDYYFPLCRGKREHSPGFAEIFAFLYLLLPYIKLDPTVLGDYGELAISAYDKGRIEVNGYVYVFPEAADHLVRLALLGACLYFGFENRDEPFSHLEYAFCLAYEASNEAKKGFSLDDGEYAALAKKALSPYMEGDGAIFLSFDEKIFAIRQKDI</sequence>
<dbReference type="AlphaFoldDB" id="A0A9D9DE81"/>
<reference evidence="1" key="1">
    <citation type="submission" date="2020-10" db="EMBL/GenBank/DDBJ databases">
        <authorList>
            <person name="Gilroy R."/>
        </authorList>
    </citation>
    <scope>NUCLEOTIDE SEQUENCE</scope>
    <source>
        <strain evidence="1">17113</strain>
    </source>
</reference>
<evidence type="ECO:0000313" key="2">
    <source>
        <dbReference type="Proteomes" id="UP000823634"/>
    </source>
</evidence>